<comment type="similarity">
    <text evidence="1">Belongs to the CGI121/TPRKB family.</text>
</comment>
<comment type="caution">
    <text evidence="2">The sequence shown here is derived from an EMBL/GenBank/DDBJ whole genome shotgun (WGS) entry which is preliminary data.</text>
</comment>
<dbReference type="SUPFAM" id="SSF143870">
    <property type="entry name" value="PF0523-like"/>
    <property type="match status" value="1"/>
</dbReference>
<dbReference type="Gene3D" id="3.30.2380.10">
    <property type="entry name" value="CGI121/TPRKB"/>
    <property type="match status" value="1"/>
</dbReference>
<evidence type="ECO:0000313" key="3">
    <source>
        <dbReference type="Proteomes" id="UP000439022"/>
    </source>
</evidence>
<dbReference type="EMBL" id="WKJO01000001">
    <property type="protein sequence ID" value="MRX21366.1"/>
    <property type="molecule type" value="Genomic_DNA"/>
</dbReference>
<reference evidence="2 3" key="1">
    <citation type="submission" date="2019-11" db="EMBL/GenBank/DDBJ databases">
        <title>Whole genome sequence of Haloferax sp. MBLA0076.</title>
        <authorList>
            <person name="Seo M.-J."/>
            <person name="Cho E.-S."/>
        </authorList>
    </citation>
    <scope>NUCLEOTIDE SEQUENCE [LARGE SCALE GENOMIC DNA]</scope>
    <source>
        <strain evidence="2 3">MBLA0076</strain>
    </source>
</reference>
<accession>A0A6A8GEU4</accession>
<dbReference type="InterPro" id="IPR013926">
    <property type="entry name" value="CGI121/TPRKB"/>
</dbReference>
<proteinExistence type="inferred from homology"/>
<keyword evidence="3" id="KW-1185">Reference proteome</keyword>
<sequence>MRVLEAEATVSDLDAFIATVGEISDETGATIQAFDARFVVGRGHLERAVELADRAIARGNEIARDRAVEFILYASGRRQINRAFEMGVSEGTHPVVIVVDGGDETDAETALFDRLDLERMGTLDDYDRELVCDFFDIGDAELAAADDDIPALVTERVALLTVDR</sequence>
<dbReference type="RefSeq" id="WP_151161971.1">
    <property type="nucleotide sequence ID" value="NZ_WKJO01000001.1"/>
</dbReference>
<dbReference type="InterPro" id="IPR036504">
    <property type="entry name" value="CGI121/TPRKB_sf"/>
</dbReference>
<evidence type="ECO:0000256" key="1">
    <source>
        <dbReference type="ARBA" id="ARBA00005546"/>
    </source>
</evidence>
<evidence type="ECO:0000313" key="2">
    <source>
        <dbReference type="EMBL" id="MRX21366.1"/>
    </source>
</evidence>
<dbReference type="PIRSF" id="PIRSF022062">
    <property type="entry name" value="UCP022062"/>
    <property type="match status" value="1"/>
</dbReference>
<dbReference type="NCBIfam" id="NF011465">
    <property type="entry name" value="PRK14886.1-1"/>
    <property type="match status" value="1"/>
</dbReference>
<organism evidence="2 3">
    <name type="scientific">Haloferax litoreum</name>
    <dbReference type="NCBI Taxonomy" id="2666140"/>
    <lineage>
        <taxon>Archaea</taxon>
        <taxon>Methanobacteriati</taxon>
        <taxon>Methanobacteriota</taxon>
        <taxon>Stenosarchaea group</taxon>
        <taxon>Halobacteria</taxon>
        <taxon>Halobacteriales</taxon>
        <taxon>Haloferacaceae</taxon>
        <taxon>Haloferax</taxon>
    </lineage>
</organism>
<dbReference type="InterPro" id="IPR016799">
    <property type="entry name" value="UCP022062"/>
</dbReference>
<dbReference type="AlphaFoldDB" id="A0A6A8GEU4"/>
<gene>
    <name evidence="2" type="ORF">GJR96_05240</name>
</gene>
<name>A0A6A8GEU4_9EURY</name>
<dbReference type="Proteomes" id="UP000439022">
    <property type="component" value="Unassembled WGS sequence"/>
</dbReference>
<dbReference type="Pfam" id="PF08617">
    <property type="entry name" value="CGI-121"/>
    <property type="match status" value="1"/>
</dbReference>
<protein>
    <submittedName>
        <fullName evidence="2">KEOPS complex component</fullName>
    </submittedName>
</protein>